<sequence>MMVVLRLRAAWHHVAAIHRSASFVVVLILLFEENMTRFVSAADANRRFSEILGQAAQGETVIITRRGRAVAQLTPVDRRSLNGAKSAAWERLLGTLAEGLPLGGYRIDRDSLYDW</sequence>
<evidence type="ECO:0000313" key="4">
    <source>
        <dbReference type="Proteomes" id="UP001242480"/>
    </source>
</evidence>
<dbReference type="InterPro" id="IPR006442">
    <property type="entry name" value="Antitoxin_Phd/YefM"/>
</dbReference>
<name>A0ABU0JIU0_9HYPH</name>
<comment type="similarity">
    <text evidence="1 2">Belongs to the phD/YefM antitoxin family.</text>
</comment>
<dbReference type="EMBL" id="JAUSVX010000020">
    <property type="protein sequence ID" value="MDQ0474169.1"/>
    <property type="molecule type" value="Genomic_DNA"/>
</dbReference>
<evidence type="ECO:0000313" key="3">
    <source>
        <dbReference type="EMBL" id="MDQ0474169.1"/>
    </source>
</evidence>
<comment type="function">
    <text evidence="2">Antitoxin component of a type II toxin-antitoxin (TA) system.</text>
</comment>
<dbReference type="NCBIfam" id="TIGR01552">
    <property type="entry name" value="phd_fam"/>
    <property type="match status" value="1"/>
</dbReference>
<dbReference type="Proteomes" id="UP001242480">
    <property type="component" value="Unassembled WGS sequence"/>
</dbReference>
<dbReference type="SUPFAM" id="SSF143120">
    <property type="entry name" value="YefM-like"/>
    <property type="match status" value="1"/>
</dbReference>
<comment type="caution">
    <text evidence="3">The sequence shown here is derived from an EMBL/GenBank/DDBJ whole genome shotgun (WGS) entry which is preliminary data.</text>
</comment>
<evidence type="ECO:0000256" key="1">
    <source>
        <dbReference type="ARBA" id="ARBA00009981"/>
    </source>
</evidence>
<gene>
    <name evidence="3" type="ORF">QO011_007208</name>
</gene>
<evidence type="ECO:0000256" key="2">
    <source>
        <dbReference type="RuleBase" id="RU362080"/>
    </source>
</evidence>
<protein>
    <recommendedName>
        <fullName evidence="2">Antitoxin</fullName>
    </recommendedName>
</protein>
<dbReference type="Pfam" id="PF02604">
    <property type="entry name" value="PhdYeFM_antitox"/>
    <property type="match status" value="1"/>
</dbReference>
<dbReference type="Gene3D" id="3.40.1620.10">
    <property type="entry name" value="YefM-like domain"/>
    <property type="match status" value="1"/>
</dbReference>
<dbReference type="InterPro" id="IPR036165">
    <property type="entry name" value="YefM-like_sf"/>
</dbReference>
<reference evidence="3 4" key="1">
    <citation type="submission" date="2023-07" db="EMBL/GenBank/DDBJ databases">
        <title>Genomic Encyclopedia of Type Strains, Phase IV (KMG-IV): sequencing the most valuable type-strain genomes for metagenomic binning, comparative biology and taxonomic classification.</title>
        <authorList>
            <person name="Goeker M."/>
        </authorList>
    </citation>
    <scope>NUCLEOTIDE SEQUENCE [LARGE SCALE GENOMIC DNA]</scope>
    <source>
        <strain evidence="3 4">DSM 19619</strain>
    </source>
</reference>
<keyword evidence="4" id="KW-1185">Reference proteome</keyword>
<proteinExistence type="inferred from homology"/>
<dbReference type="RefSeq" id="WP_307283327.1">
    <property type="nucleotide sequence ID" value="NZ_JAUSVX010000020.1"/>
</dbReference>
<accession>A0ABU0JIU0</accession>
<organism evidence="3 4">
    <name type="scientific">Labrys wisconsinensis</name>
    <dbReference type="NCBI Taxonomy" id="425677"/>
    <lineage>
        <taxon>Bacteria</taxon>
        <taxon>Pseudomonadati</taxon>
        <taxon>Pseudomonadota</taxon>
        <taxon>Alphaproteobacteria</taxon>
        <taxon>Hyphomicrobiales</taxon>
        <taxon>Xanthobacteraceae</taxon>
        <taxon>Labrys</taxon>
    </lineage>
</organism>